<dbReference type="InterPro" id="IPR050471">
    <property type="entry name" value="AB_hydrolase"/>
</dbReference>
<comment type="caution">
    <text evidence="3">The sequence shown here is derived from an EMBL/GenBank/DDBJ whole genome shotgun (WGS) entry which is preliminary data.</text>
</comment>
<name>A0ABU8W7I3_9BURK</name>
<evidence type="ECO:0000259" key="2">
    <source>
        <dbReference type="Pfam" id="PF00561"/>
    </source>
</evidence>
<accession>A0ABU8W7I3</accession>
<dbReference type="PRINTS" id="PR00111">
    <property type="entry name" value="ABHYDROLASE"/>
</dbReference>
<proteinExistence type="predicted"/>
<dbReference type="Pfam" id="PF00561">
    <property type="entry name" value="Abhydrolase_1"/>
    <property type="match status" value="1"/>
</dbReference>
<feature type="region of interest" description="Disordered" evidence="1">
    <location>
        <begin position="1"/>
        <end position="28"/>
    </location>
</feature>
<dbReference type="InterPro" id="IPR011942">
    <property type="entry name" value="PHA_depoly_arom"/>
</dbReference>
<dbReference type="PANTHER" id="PTHR43433:SF5">
    <property type="entry name" value="AB HYDROLASE-1 DOMAIN-CONTAINING PROTEIN"/>
    <property type="match status" value="1"/>
</dbReference>
<protein>
    <submittedName>
        <fullName evidence="3">Poly(3-hydroxyalkanoate) depolymerase</fullName>
    </submittedName>
</protein>
<dbReference type="Gene3D" id="3.40.50.1820">
    <property type="entry name" value="alpha/beta hydrolase"/>
    <property type="match status" value="1"/>
</dbReference>
<keyword evidence="4" id="KW-1185">Reference proteome</keyword>
<gene>
    <name evidence="3" type="primary">phaZ</name>
    <name evidence="3" type="ORF">WKW80_26400</name>
</gene>
<dbReference type="PANTHER" id="PTHR43433">
    <property type="entry name" value="HYDROLASE, ALPHA/BETA FOLD FAMILY PROTEIN"/>
    <property type="match status" value="1"/>
</dbReference>
<evidence type="ECO:0000313" key="4">
    <source>
        <dbReference type="Proteomes" id="UP001363010"/>
    </source>
</evidence>
<dbReference type="NCBIfam" id="TIGR02240">
    <property type="entry name" value="PHA_depoly_arom"/>
    <property type="match status" value="1"/>
</dbReference>
<dbReference type="RefSeq" id="WP_340366543.1">
    <property type="nucleotide sequence ID" value="NZ_JBBKZV010000023.1"/>
</dbReference>
<dbReference type="Proteomes" id="UP001363010">
    <property type="component" value="Unassembled WGS sequence"/>
</dbReference>
<evidence type="ECO:0000313" key="3">
    <source>
        <dbReference type="EMBL" id="MEJ8825513.1"/>
    </source>
</evidence>
<evidence type="ECO:0000256" key="1">
    <source>
        <dbReference type="SAM" id="MobiDB-lite"/>
    </source>
</evidence>
<dbReference type="InterPro" id="IPR000073">
    <property type="entry name" value="AB_hydrolase_1"/>
</dbReference>
<dbReference type="InterPro" id="IPR029058">
    <property type="entry name" value="AB_hydrolase_fold"/>
</dbReference>
<feature type="domain" description="AB hydrolase-1" evidence="2">
    <location>
        <begin position="56"/>
        <end position="277"/>
    </location>
</feature>
<dbReference type="EMBL" id="JBBKZV010000023">
    <property type="protein sequence ID" value="MEJ8825513.1"/>
    <property type="molecule type" value="Genomic_DNA"/>
</dbReference>
<dbReference type="SUPFAM" id="SSF53474">
    <property type="entry name" value="alpha/beta-Hydrolases"/>
    <property type="match status" value="1"/>
</dbReference>
<reference evidence="3 4" key="1">
    <citation type="submission" date="2024-03" db="EMBL/GenBank/DDBJ databases">
        <title>Novel species of the genus Variovorax.</title>
        <authorList>
            <person name="Liu Q."/>
            <person name="Xin Y.-H."/>
        </authorList>
    </citation>
    <scope>NUCLEOTIDE SEQUENCE [LARGE SCALE GENOMIC DNA]</scope>
    <source>
        <strain evidence="3 4">KACC 18501</strain>
    </source>
</reference>
<sequence>MSSKKSEARVAGSGPAAQSTDGNGEGARRPVSIRFVDIGKQRLRVAVWPGRRGGVPLLLFNGIGASLEMLMPLADNLGDIETITFDLPGVGESPAPLLPYRLCSMARLASRLLDVLGVDRVDVLGVSWGGTLAQQFALQHPKRCRRLVLAATAQGILMVPGRPSVLRHFFTPRRHNDPEHRRRIGGLIYGGQARSDPAFIQSFEQYVKPASRYAYLLQQLAIAGWTSLPWLPLLRQPVLIMAGKDDPVIPPINARLMATLIPKSRLHLFDDGHLFILSQAAETARVLREFLCADDSRARARVSTSKVAASGRT</sequence>
<organism evidence="3 4">
    <name type="scientific">Variovorax humicola</name>
    <dbReference type="NCBI Taxonomy" id="1769758"/>
    <lineage>
        <taxon>Bacteria</taxon>
        <taxon>Pseudomonadati</taxon>
        <taxon>Pseudomonadota</taxon>
        <taxon>Betaproteobacteria</taxon>
        <taxon>Burkholderiales</taxon>
        <taxon>Comamonadaceae</taxon>
        <taxon>Variovorax</taxon>
    </lineage>
</organism>